<feature type="compositionally biased region" description="Low complexity" evidence="12">
    <location>
        <begin position="66"/>
        <end position="78"/>
    </location>
</feature>
<proteinExistence type="inferred from homology"/>
<gene>
    <name evidence="15" type="ORF">POCULU_LOCUS5344</name>
</gene>
<dbReference type="Proteomes" id="UP000789572">
    <property type="component" value="Unassembled WGS sequence"/>
</dbReference>
<keyword evidence="5" id="KW-0227">DNA damage</keyword>
<dbReference type="InterPro" id="IPR013967">
    <property type="entry name" value="Rad54_N"/>
</dbReference>
<dbReference type="GO" id="GO:0003677">
    <property type="term" value="F:DNA binding"/>
    <property type="evidence" value="ECO:0007669"/>
    <property type="project" value="UniProtKB-KW"/>
</dbReference>
<dbReference type="SMART" id="SM00487">
    <property type="entry name" value="DEXDc"/>
    <property type="match status" value="1"/>
</dbReference>
<dbReference type="CDD" id="cd18793">
    <property type="entry name" value="SF2_C_SNF"/>
    <property type="match status" value="1"/>
</dbReference>
<dbReference type="SMART" id="SM00490">
    <property type="entry name" value="HELICc"/>
    <property type="match status" value="1"/>
</dbReference>
<evidence type="ECO:0000256" key="10">
    <source>
        <dbReference type="ARBA" id="ARBA00023204"/>
    </source>
</evidence>
<evidence type="ECO:0000256" key="7">
    <source>
        <dbReference type="ARBA" id="ARBA00022806"/>
    </source>
</evidence>
<evidence type="ECO:0000256" key="1">
    <source>
        <dbReference type="ARBA" id="ARBA00004123"/>
    </source>
</evidence>
<evidence type="ECO:0000256" key="8">
    <source>
        <dbReference type="ARBA" id="ARBA00022840"/>
    </source>
</evidence>
<dbReference type="OrthoDB" id="413460at2759"/>
<evidence type="ECO:0000256" key="11">
    <source>
        <dbReference type="ARBA" id="ARBA00023242"/>
    </source>
</evidence>
<reference evidence="15" key="1">
    <citation type="submission" date="2021-06" db="EMBL/GenBank/DDBJ databases">
        <authorList>
            <person name="Kallberg Y."/>
            <person name="Tangrot J."/>
            <person name="Rosling A."/>
        </authorList>
    </citation>
    <scope>NUCLEOTIDE SEQUENCE</scope>
    <source>
        <strain evidence="15">IA702</strain>
    </source>
</reference>
<evidence type="ECO:0000256" key="2">
    <source>
        <dbReference type="ARBA" id="ARBA00007025"/>
    </source>
</evidence>
<dbReference type="Pfam" id="PF08658">
    <property type="entry name" value="Rad54_N"/>
    <property type="match status" value="1"/>
</dbReference>
<dbReference type="GO" id="GO:0015616">
    <property type="term" value="F:DNA translocase activity"/>
    <property type="evidence" value="ECO:0007669"/>
    <property type="project" value="TreeGrafter"/>
</dbReference>
<dbReference type="Gene3D" id="3.40.50.300">
    <property type="entry name" value="P-loop containing nucleotide triphosphate hydrolases"/>
    <property type="match status" value="1"/>
</dbReference>
<keyword evidence="7" id="KW-0347">Helicase</keyword>
<dbReference type="InterPro" id="IPR038718">
    <property type="entry name" value="SNF2-like_sf"/>
</dbReference>
<dbReference type="GO" id="GO:0004386">
    <property type="term" value="F:helicase activity"/>
    <property type="evidence" value="ECO:0007669"/>
    <property type="project" value="UniProtKB-KW"/>
</dbReference>
<feature type="region of interest" description="Disordered" evidence="12">
    <location>
        <begin position="1"/>
        <end position="115"/>
    </location>
</feature>
<comment type="similarity">
    <text evidence="2">Belongs to the SNF2/RAD54 helicase family.</text>
</comment>
<dbReference type="AlphaFoldDB" id="A0A9N9FU22"/>
<evidence type="ECO:0000259" key="14">
    <source>
        <dbReference type="PROSITE" id="PS51194"/>
    </source>
</evidence>
<comment type="subcellular location">
    <subcellularLocation>
        <location evidence="1">Nucleus</location>
    </subcellularLocation>
</comment>
<dbReference type="GO" id="GO:0045003">
    <property type="term" value="P:double-strand break repair via synthesis-dependent strand annealing"/>
    <property type="evidence" value="ECO:0007669"/>
    <property type="project" value="TreeGrafter"/>
</dbReference>
<dbReference type="GO" id="GO:0016817">
    <property type="term" value="F:hydrolase activity, acting on acid anhydrides"/>
    <property type="evidence" value="ECO:0007669"/>
    <property type="project" value="InterPro"/>
</dbReference>
<evidence type="ECO:0000256" key="3">
    <source>
        <dbReference type="ARBA" id="ARBA00022553"/>
    </source>
</evidence>
<evidence type="ECO:0000313" key="16">
    <source>
        <dbReference type="Proteomes" id="UP000789572"/>
    </source>
</evidence>
<keyword evidence="3" id="KW-0597">Phosphoprotein</keyword>
<organism evidence="15 16">
    <name type="scientific">Paraglomus occultum</name>
    <dbReference type="NCBI Taxonomy" id="144539"/>
    <lineage>
        <taxon>Eukaryota</taxon>
        <taxon>Fungi</taxon>
        <taxon>Fungi incertae sedis</taxon>
        <taxon>Mucoromycota</taxon>
        <taxon>Glomeromycotina</taxon>
        <taxon>Glomeromycetes</taxon>
        <taxon>Paraglomerales</taxon>
        <taxon>Paraglomeraceae</taxon>
        <taxon>Paraglomus</taxon>
    </lineage>
</organism>
<dbReference type="Pfam" id="PF00271">
    <property type="entry name" value="Helicase_C"/>
    <property type="match status" value="1"/>
</dbReference>
<dbReference type="InterPro" id="IPR001650">
    <property type="entry name" value="Helicase_C-like"/>
</dbReference>
<evidence type="ECO:0000256" key="12">
    <source>
        <dbReference type="SAM" id="MobiDB-lite"/>
    </source>
</evidence>
<keyword evidence="9" id="KW-0238">DNA-binding</keyword>
<feature type="domain" description="Helicase ATP-binding" evidence="13">
    <location>
        <begin position="252"/>
        <end position="430"/>
    </location>
</feature>
<dbReference type="PANTHER" id="PTHR45629:SF7">
    <property type="entry name" value="DNA EXCISION REPAIR PROTEIN ERCC-6-RELATED"/>
    <property type="match status" value="1"/>
</dbReference>
<comment type="caution">
    <text evidence="15">The sequence shown here is derived from an EMBL/GenBank/DDBJ whole genome shotgun (WGS) entry which is preliminary data.</text>
</comment>
<evidence type="ECO:0000256" key="4">
    <source>
        <dbReference type="ARBA" id="ARBA00022741"/>
    </source>
</evidence>
<dbReference type="Gene3D" id="1.20.120.850">
    <property type="entry name" value="SWI2/SNF2 ATPases, N-terminal domain"/>
    <property type="match status" value="1"/>
</dbReference>
<sequence length="832" mass="94387">MQHQVQLLKQPFKTPFKHQTENDKNQNRIKFKSVKSSERNMSKRSRPVYAYADDSDNGHVSEDGDSYNGDSGSDFDSGPPRKKTKSSNSARKPLSNLSTNTTPITRKRADKSTVRDPIKVLGSKFKIPSFAKKVINGMDSMGKTNIGTLGIRSRELFSTRTCLYDHTAEDALILYDPEEEDDVKGGKEQPKEKPVVKAKSVADILGIRVVKHKKVHVVVDPCLSSVLRPHQVEGVKVRSLEFTCMAVLSGDYQLIEKFLVCIMADEMGLGKTLQCIVLLWTLLRQSPEPNKGTIDKCIIACPSSLVRNWANELVKWLGSTKIRPLAVDHKGVKESLIRDLRHFASAQGRSIMNPVLIISYETLRTHIAELQNCQIGLLLCDEGHRLKNSNSLTFQALNSLQVQRRVILSGTPIQNDLSEYFSLLNFANPGLLGTPAEFRKNYEIPILRGRDADASNTERELSDQKLTELWGFVSKFIIRRTNDILSKYLPVKYEHVVFCRLSEFQTKLYNLFLTSPEIKCLLRGVGSQPLKAITMLKKLCNHPDLLNLPRDLSGSERCFPEGYSIKEKVRHVRPEFSGKMTILARFASETPEISENEMLEKIRNETDDKIVLISNYTQTLDLFEKLCRNRKYGCLRLDGSMSIQKRQKLVDRFNDPEGKEFVFLLSSKAGGCGLNLIGANRLILFDPDWNPAADQQALARVWRDGQKKNCFIYRFIGTGTIEEKIFQRQSHKQSLSSCVVDEDAEVERHFSLESLRQLFQFNPDTMCETHGTFKCSRCIDGVQKEASKCMNYGDTSTWNHFTGSDDLEDIHDSILREANDGIVSYVFEYISH</sequence>
<evidence type="ECO:0000256" key="9">
    <source>
        <dbReference type="ARBA" id="ARBA00023125"/>
    </source>
</evidence>
<evidence type="ECO:0000259" key="13">
    <source>
        <dbReference type="PROSITE" id="PS51192"/>
    </source>
</evidence>
<evidence type="ECO:0000313" key="15">
    <source>
        <dbReference type="EMBL" id="CAG8557567.1"/>
    </source>
</evidence>
<evidence type="ECO:0000256" key="5">
    <source>
        <dbReference type="ARBA" id="ARBA00022763"/>
    </source>
</evidence>
<protein>
    <submittedName>
        <fullName evidence="15">8766_t:CDS:1</fullName>
    </submittedName>
</protein>
<keyword evidence="16" id="KW-1185">Reference proteome</keyword>
<dbReference type="PANTHER" id="PTHR45629">
    <property type="entry name" value="SNF2/RAD54 FAMILY MEMBER"/>
    <property type="match status" value="1"/>
</dbReference>
<accession>A0A9N9FU22</accession>
<dbReference type="GO" id="GO:0005634">
    <property type="term" value="C:nucleus"/>
    <property type="evidence" value="ECO:0007669"/>
    <property type="project" value="UniProtKB-SubCell"/>
</dbReference>
<evidence type="ECO:0000256" key="6">
    <source>
        <dbReference type="ARBA" id="ARBA00022801"/>
    </source>
</evidence>
<dbReference type="InterPro" id="IPR000330">
    <property type="entry name" value="SNF2_N"/>
</dbReference>
<name>A0A9N9FU22_9GLOM</name>
<dbReference type="InterPro" id="IPR050496">
    <property type="entry name" value="SNF2_RAD54_helicase_repair"/>
</dbReference>
<dbReference type="Pfam" id="PF00176">
    <property type="entry name" value="SNF2-rel_dom"/>
    <property type="match status" value="1"/>
</dbReference>
<keyword evidence="6" id="KW-0378">Hydrolase</keyword>
<feature type="compositionally biased region" description="Polar residues" evidence="12">
    <location>
        <begin position="86"/>
        <end position="104"/>
    </location>
</feature>
<keyword evidence="8" id="KW-0067">ATP-binding</keyword>
<dbReference type="InterPro" id="IPR049730">
    <property type="entry name" value="SNF2/RAD54-like_C"/>
</dbReference>
<dbReference type="InterPro" id="IPR014001">
    <property type="entry name" value="Helicase_ATP-bd"/>
</dbReference>
<dbReference type="PROSITE" id="PS51194">
    <property type="entry name" value="HELICASE_CTER"/>
    <property type="match status" value="1"/>
</dbReference>
<dbReference type="EMBL" id="CAJVPJ010000805">
    <property type="protein sequence ID" value="CAG8557567.1"/>
    <property type="molecule type" value="Genomic_DNA"/>
</dbReference>
<keyword evidence="10" id="KW-0234">DNA repair</keyword>
<keyword evidence="4" id="KW-0547">Nucleotide-binding</keyword>
<dbReference type="SUPFAM" id="SSF52540">
    <property type="entry name" value="P-loop containing nucleoside triphosphate hydrolases"/>
    <property type="match status" value="2"/>
</dbReference>
<dbReference type="PROSITE" id="PS51192">
    <property type="entry name" value="HELICASE_ATP_BIND_1"/>
    <property type="match status" value="1"/>
</dbReference>
<dbReference type="InterPro" id="IPR027417">
    <property type="entry name" value="P-loop_NTPase"/>
</dbReference>
<dbReference type="Gene3D" id="3.40.50.10810">
    <property type="entry name" value="Tandem AAA-ATPase domain"/>
    <property type="match status" value="1"/>
</dbReference>
<dbReference type="FunFam" id="3.40.50.10810:FF:000010">
    <property type="entry name" value="DNA repair and recombination protein RAD54-like"/>
    <property type="match status" value="1"/>
</dbReference>
<dbReference type="GO" id="GO:0005524">
    <property type="term" value="F:ATP binding"/>
    <property type="evidence" value="ECO:0007669"/>
    <property type="project" value="UniProtKB-KW"/>
</dbReference>
<dbReference type="GO" id="GO:0007131">
    <property type="term" value="P:reciprocal meiotic recombination"/>
    <property type="evidence" value="ECO:0007669"/>
    <property type="project" value="TreeGrafter"/>
</dbReference>
<dbReference type="FunFam" id="3.40.50.300:FF:000332">
    <property type="entry name" value="DNA repair and recombination protein RAD54-like"/>
    <property type="match status" value="1"/>
</dbReference>
<feature type="domain" description="Helicase C-terminal" evidence="14">
    <location>
        <begin position="594"/>
        <end position="747"/>
    </location>
</feature>
<keyword evidence="11" id="KW-0539">Nucleus</keyword>